<evidence type="ECO:0000259" key="8">
    <source>
        <dbReference type="PROSITE" id="PS50192"/>
    </source>
</evidence>
<dbReference type="PROSITE" id="PS50111">
    <property type="entry name" value="CHEMOTAXIS_TRANSDUC_2"/>
    <property type="match status" value="1"/>
</dbReference>
<feature type="domain" description="Methyl-accepting transducer" evidence="7">
    <location>
        <begin position="411"/>
        <end position="647"/>
    </location>
</feature>
<dbReference type="InterPro" id="IPR004089">
    <property type="entry name" value="MCPsignal_dom"/>
</dbReference>
<dbReference type="Gene3D" id="1.10.287.950">
    <property type="entry name" value="Methyl-accepting chemotaxis protein"/>
    <property type="match status" value="1"/>
</dbReference>
<name>A0A7H1J9G4_9GAMM</name>
<evidence type="ECO:0000313" key="10">
    <source>
        <dbReference type="Proteomes" id="UP000516370"/>
    </source>
</evidence>
<evidence type="ECO:0000256" key="5">
    <source>
        <dbReference type="PROSITE-ProRule" id="PRU00284"/>
    </source>
</evidence>
<evidence type="ECO:0000256" key="2">
    <source>
        <dbReference type="ARBA" id="ARBA00022519"/>
    </source>
</evidence>
<dbReference type="SUPFAM" id="SSF103190">
    <property type="entry name" value="Sensory domain-like"/>
    <property type="match status" value="1"/>
</dbReference>
<dbReference type="GO" id="GO:0006935">
    <property type="term" value="P:chemotaxis"/>
    <property type="evidence" value="ECO:0007669"/>
    <property type="project" value="UniProtKB-ARBA"/>
</dbReference>
<dbReference type="InterPro" id="IPR033462">
    <property type="entry name" value="Cache_3-Cache_2"/>
</dbReference>
<dbReference type="Pfam" id="PF17201">
    <property type="entry name" value="Cache_3-Cache_2"/>
    <property type="match status" value="1"/>
</dbReference>
<proteinExistence type="inferred from homology"/>
<feature type="domain" description="T-SNARE coiled-coil homology" evidence="8">
    <location>
        <begin position="606"/>
        <end position="660"/>
    </location>
</feature>
<protein>
    <submittedName>
        <fullName evidence="9">Methyl-accepting chemotaxis protein</fullName>
    </submittedName>
</protein>
<keyword evidence="10" id="KW-1185">Reference proteome</keyword>
<dbReference type="AlphaFoldDB" id="A0A7H1J9G4"/>
<feature type="transmembrane region" description="Helical" evidence="6">
    <location>
        <begin position="12"/>
        <end position="32"/>
    </location>
</feature>
<dbReference type="OrthoDB" id="9760371at2"/>
<dbReference type="Proteomes" id="UP000516370">
    <property type="component" value="Chromosome"/>
</dbReference>
<organism evidence="9 10">
    <name type="scientific">Marinomonas arctica</name>
    <dbReference type="NCBI Taxonomy" id="383750"/>
    <lineage>
        <taxon>Bacteria</taxon>
        <taxon>Pseudomonadati</taxon>
        <taxon>Pseudomonadota</taxon>
        <taxon>Gammaproteobacteria</taxon>
        <taxon>Oceanospirillales</taxon>
        <taxon>Oceanospirillaceae</taxon>
        <taxon>Marinomonas</taxon>
    </lineage>
</organism>
<dbReference type="SMART" id="SM00283">
    <property type="entry name" value="MA"/>
    <property type="match status" value="1"/>
</dbReference>
<dbReference type="InterPro" id="IPR000727">
    <property type="entry name" value="T_SNARE_dom"/>
</dbReference>
<dbReference type="RefSeq" id="WP_111606402.1">
    <property type="nucleotide sequence ID" value="NZ_BMLJ01000005.1"/>
</dbReference>
<keyword evidence="6" id="KW-0812">Transmembrane</keyword>
<dbReference type="Pfam" id="PF00015">
    <property type="entry name" value="MCPsignal"/>
    <property type="match status" value="1"/>
</dbReference>
<dbReference type="Gene3D" id="3.30.450.20">
    <property type="entry name" value="PAS domain"/>
    <property type="match status" value="1"/>
</dbReference>
<comment type="subcellular location">
    <subcellularLocation>
        <location evidence="1">Cell inner membrane</location>
        <topology evidence="1">Multi-pass membrane protein</topology>
    </subcellularLocation>
</comment>
<comment type="similarity">
    <text evidence="4">Belongs to the methyl-accepting chemotaxis (MCP) protein family.</text>
</comment>
<dbReference type="GO" id="GO:0007165">
    <property type="term" value="P:signal transduction"/>
    <property type="evidence" value="ECO:0007669"/>
    <property type="project" value="UniProtKB-KW"/>
</dbReference>
<feature type="transmembrane region" description="Helical" evidence="6">
    <location>
        <begin position="327"/>
        <end position="345"/>
    </location>
</feature>
<evidence type="ECO:0000256" key="4">
    <source>
        <dbReference type="ARBA" id="ARBA00029447"/>
    </source>
</evidence>
<dbReference type="FunFam" id="1.10.287.950:FF:000001">
    <property type="entry name" value="Methyl-accepting chemotaxis sensory transducer"/>
    <property type="match status" value="1"/>
</dbReference>
<dbReference type="CDD" id="cd11386">
    <property type="entry name" value="MCP_signal"/>
    <property type="match status" value="1"/>
</dbReference>
<keyword evidence="6" id="KW-1133">Transmembrane helix</keyword>
<keyword evidence="6" id="KW-0472">Membrane</keyword>
<keyword evidence="3 5" id="KW-0807">Transducer</keyword>
<dbReference type="EMBL" id="CP061081">
    <property type="protein sequence ID" value="QNT07130.1"/>
    <property type="molecule type" value="Genomic_DNA"/>
</dbReference>
<keyword evidence="2" id="KW-1003">Cell membrane</keyword>
<dbReference type="PROSITE" id="PS50192">
    <property type="entry name" value="T_SNARE"/>
    <property type="match status" value="1"/>
</dbReference>
<evidence type="ECO:0000259" key="7">
    <source>
        <dbReference type="PROSITE" id="PS50111"/>
    </source>
</evidence>
<evidence type="ECO:0000313" key="9">
    <source>
        <dbReference type="EMBL" id="QNT07130.1"/>
    </source>
</evidence>
<reference evidence="9 10" key="1">
    <citation type="submission" date="2020-09" db="EMBL/GenBank/DDBJ databases">
        <title>Complete genome sequence of an Arctic sea ice bacterium Marinomonas arctica BSI20414.</title>
        <authorList>
            <person name="Liao L."/>
            <person name="Chen B."/>
        </authorList>
    </citation>
    <scope>NUCLEOTIDE SEQUENCE [LARGE SCALE GENOMIC DNA]</scope>
    <source>
        <strain evidence="9 10">BSI20414</strain>
    </source>
</reference>
<dbReference type="GO" id="GO:0005886">
    <property type="term" value="C:plasma membrane"/>
    <property type="evidence" value="ECO:0007669"/>
    <property type="project" value="UniProtKB-SubCell"/>
</dbReference>
<dbReference type="PANTHER" id="PTHR32089:SF120">
    <property type="entry name" value="METHYL-ACCEPTING CHEMOTAXIS PROTEIN TLPQ"/>
    <property type="match status" value="1"/>
</dbReference>
<evidence type="ECO:0000256" key="3">
    <source>
        <dbReference type="ARBA" id="ARBA00023224"/>
    </source>
</evidence>
<dbReference type="SUPFAM" id="SSF58104">
    <property type="entry name" value="Methyl-accepting chemotaxis protein (MCP) signaling domain"/>
    <property type="match status" value="1"/>
</dbReference>
<gene>
    <name evidence="9" type="ORF">IBG28_05725</name>
</gene>
<dbReference type="PANTHER" id="PTHR32089">
    <property type="entry name" value="METHYL-ACCEPTING CHEMOTAXIS PROTEIN MCPB"/>
    <property type="match status" value="1"/>
</dbReference>
<sequence length="683" mass="74475">MIQLIRTMPITRQLAIVVFLVSITCFGILTWLTSSKSYNGFIESIEHELQTSSGQGSMLLDFYNENLESSTDRLADIFFTLFPNGITVSDSETVKIGEYDSPLATNSGEVINLNFDKPDQFTKMTGGTATVFIRYGDDFLRISTSLKKADGTRAYGTLLGKGHPAYQTLINGEIYSGPAALFGRNYMTKYVPFKDSTGKVIGILYIGFDYTEGLKNLEKEINSLSFGETGKATVINLQDGKDFGRIVVDSQNKDKLFSEINVQEAEKYLELIKQQKNGVFQTKQTINGKEQDIVMAFSRAEKWNWAILTGGPVKEFTVVAKSVQNSLILVSILCAILLVIMISFITQRVLSPLKQAGQDLQALGNGDLSTNLFHRHSHHQTESQNEIDVLFKHGRNTITQLRSMQLEVRSCMELLTDASLKVQSTANLASKSMSKQQGETDLVATAMSQMVIAVENVSQNVNDTTNETQKADKETKSGTQVVDNVASDMQGLANVIGHASTVMQEVEKESISIGSVLDVIRSIAEQTNLLALNAAIEAARAGEQGRGFAVVADEVRTLATRTQDATAEIEGMIAQLQKLSKTASMEVINGRDQAAGNAEKAIAASKGLMKVTQSVSLINSMSINIASSITEQSAVAASVNENLENIRDLSNQTADGVNDMMATTKTLSEVLTKLKSSIDRFSL</sequence>
<accession>A0A7H1J9G4</accession>
<evidence type="ECO:0000256" key="6">
    <source>
        <dbReference type="SAM" id="Phobius"/>
    </source>
</evidence>
<dbReference type="InterPro" id="IPR029151">
    <property type="entry name" value="Sensor-like_sf"/>
</dbReference>
<keyword evidence="2" id="KW-0997">Cell inner membrane</keyword>
<evidence type="ECO:0000256" key="1">
    <source>
        <dbReference type="ARBA" id="ARBA00004429"/>
    </source>
</evidence>
<dbReference type="KEGG" id="mard:IBG28_05725"/>